<proteinExistence type="predicted"/>
<dbReference type="Pfam" id="PF02698">
    <property type="entry name" value="DUF218"/>
    <property type="match status" value="1"/>
</dbReference>
<dbReference type="HOGENOM" id="CLU_051474_2_2_9"/>
<evidence type="ECO:0000313" key="3">
    <source>
        <dbReference type="EMBL" id="AJQ28403.1"/>
    </source>
</evidence>
<evidence type="ECO:0000313" key="4">
    <source>
        <dbReference type="Proteomes" id="UP000005361"/>
    </source>
</evidence>
<evidence type="ECO:0000256" key="1">
    <source>
        <dbReference type="SAM" id="Phobius"/>
    </source>
</evidence>
<dbReference type="STRING" id="1192197.JBW_03060"/>
<dbReference type="AlphaFoldDB" id="I8TXX5"/>
<keyword evidence="1" id="KW-0472">Membrane</keyword>
<dbReference type="InterPro" id="IPR003848">
    <property type="entry name" value="DUF218"/>
</dbReference>
<dbReference type="PANTHER" id="PTHR30336:SF4">
    <property type="entry name" value="ENVELOPE BIOGENESIS FACTOR ELYC"/>
    <property type="match status" value="1"/>
</dbReference>
<dbReference type="Gene3D" id="3.40.50.620">
    <property type="entry name" value="HUPs"/>
    <property type="match status" value="1"/>
</dbReference>
<evidence type="ECO:0000259" key="2">
    <source>
        <dbReference type="Pfam" id="PF02698"/>
    </source>
</evidence>
<reference evidence="3 4" key="1">
    <citation type="journal article" date="2015" name="Genome Announc.">
        <title>Complete Genome Sequence of Pelosinus fermentans JBW45, a Member of a Remarkably Competitive Group of Negativicutes in the Firmicutes Phylum.</title>
        <authorList>
            <person name="De Leon K.B."/>
            <person name="Utturkar S.M."/>
            <person name="Camilleri L.B."/>
            <person name="Elias D.A."/>
            <person name="Arkin A.P."/>
            <person name="Fields M.W."/>
            <person name="Brown S.D."/>
            <person name="Wall J.D."/>
        </authorList>
    </citation>
    <scope>NUCLEOTIDE SEQUENCE [LARGE SCALE GENOMIC DNA]</scope>
    <source>
        <strain evidence="3 4">JBW45</strain>
    </source>
</reference>
<dbReference type="PANTHER" id="PTHR30336">
    <property type="entry name" value="INNER MEMBRANE PROTEIN, PROBABLE PERMEASE"/>
    <property type="match status" value="1"/>
</dbReference>
<dbReference type="InterPro" id="IPR014729">
    <property type="entry name" value="Rossmann-like_a/b/a_fold"/>
</dbReference>
<keyword evidence="1" id="KW-1133">Transmembrane helix</keyword>
<keyword evidence="1" id="KW-0812">Transmembrane</keyword>
<dbReference type="OrthoDB" id="9782395at2"/>
<dbReference type="KEGG" id="pft:JBW_03060"/>
<feature type="transmembrane region" description="Helical" evidence="1">
    <location>
        <begin position="12"/>
        <end position="34"/>
    </location>
</feature>
<dbReference type="Proteomes" id="UP000005361">
    <property type="component" value="Chromosome"/>
</dbReference>
<dbReference type="InterPro" id="IPR051599">
    <property type="entry name" value="Cell_Envelope_Assoc"/>
</dbReference>
<organism evidence="3 4">
    <name type="scientific">Pelosinus fermentans JBW45</name>
    <dbReference type="NCBI Taxonomy" id="1192197"/>
    <lineage>
        <taxon>Bacteria</taxon>
        <taxon>Bacillati</taxon>
        <taxon>Bacillota</taxon>
        <taxon>Negativicutes</taxon>
        <taxon>Selenomonadales</taxon>
        <taxon>Sporomusaceae</taxon>
        <taxon>Pelosinus</taxon>
    </lineage>
</organism>
<feature type="domain" description="DUF218" evidence="2">
    <location>
        <begin position="108"/>
        <end position="252"/>
    </location>
</feature>
<reference evidence="4" key="2">
    <citation type="submission" date="2015-02" db="EMBL/GenBank/DDBJ databases">
        <title>Complete Genome Sequence of Pelosinus fermentans JBW45.</title>
        <authorList>
            <person name="De Leon K.B."/>
            <person name="Utturkar S.M."/>
            <person name="Camilleri L.B."/>
            <person name="Arkin A.P."/>
            <person name="Fields M.W."/>
            <person name="Brown S.D."/>
            <person name="Wall J.D."/>
        </authorList>
    </citation>
    <scope>NUCLEOTIDE SEQUENCE [LARGE SCALE GENOMIC DNA]</scope>
    <source>
        <strain evidence="4">JBW45</strain>
    </source>
</reference>
<dbReference type="RefSeq" id="WP_007957935.1">
    <property type="nucleotide sequence ID" value="NZ_CP010978.1"/>
</dbReference>
<name>I8TXX5_9FIRM</name>
<dbReference type="EMBL" id="CP010978">
    <property type="protein sequence ID" value="AJQ28403.1"/>
    <property type="molecule type" value="Genomic_DNA"/>
</dbReference>
<dbReference type="GO" id="GO:0043164">
    <property type="term" value="P:Gram-negative-bacterium-type cell wall biogenesis"/>
    <property type="evidence" value="ECO:0007669"/>
    <property type="project" value="TreeGrafter"/>
</dbReference>
<feature type="transmembrane region" description="Helical" evidence="1">
    <location>
        <begin position="71"/>
        <end position="90"/>
    </location>
</feature>
<protein>
    <recommendedName>
        <fullName evidence="2">DUF218 domain-containing protein</fullName>
    </recommendedName>
</protein>
<sequence precursor="true">MLVRRNLNSKIGLGLVSIGVGFVMIGMVLAFNVFGITFGTFSLITSGLFLVLYGMTFGTSVNKNLNYKLLLLNRILSLLLVIGLVSFIWIETLVFQSLKSNDNVRVNYVVVLGAGIQGEEPSITLKRRLDKSIEYLNANPNATIIASGGFGKQVIITEAEVMKRYLIVHGISESRVLKEENSTTSDENLRYTRLLLTQLYGAEVPTILIITSDYHMFRAKHIAYRYYPVVYGISSETPRAIMINYAIREYLAVLKMLAFEVSRIVYW</sequence>
<dbReference type="CDD" id="cd06259">
    <property type="entry name" value="YdcF-like"/>
    <property type="match status" value="1"/>
</dbReference>
<dbReference type="GO" id="GO:0005886">
    <property type="term" value="C:plasma membrane"/>
    <property type="evidence" value="ECO:0007669"/>
    <property type="project" value="TreeGrafter"/>
</dbReference>
<feature type="transmembrane region" description="Helical" evidence="1">
    <location>
        <begin position="40"/>
        <end position="59"/>
    </location>
</feature>
<dbReference type="GO" id="GO:0000270">
    <property type="term" value="P:peptidoglycan metabolic process"/>
    <property type="evidence" value="ECO:0007669"/>
    <property type="project" value="TreeGrafter"/>
</dbReference>
<gene>
    <name evidence="3" type="ORF">JBW_03060</name>
</gene>
<accession>I8TXX5</accession>